<accession>A0A650AFJ1</accession>
<geneLocation type="mitochondrion" evidence="1"/>
<proteinExistence type="predicted"/>
<reference evidence="1" key="1">
    <citation type="submission" date="2019-02" db="EMBL/GenBank/DDBJ databases">
        <title>The largest mitochondrial genome of Morchella importuna (272.2 kb) among fungi reservoir of numerous mitochondrial ORFs, repeatitive sequences and nuclear genome horizontal transfer.</title>
        <authorList>
            <person name="Liu W."/>
            <person name="Bian Y."/>
        </authorList>
    </citation>
    <scope>NUCLEOTIDE SEQUENCE</scope>
</reference>
<dbReference type="EMBL" id="MK527108">
    <property type="protein sequence ID" value="QGN66684.1"/>
    <property type="molecule type" value="Genomic_DNA"/>
</dbReference>
<dbReference type="RefSeq" id="YP_009722282.1">
    <property type="nucleotide sequence ID" value="NC_045397.1"/>
</dbReference>
<name>A0A650AFJ1_9PEZI</name>
<gene>
    <name evidence="1" type="primary">orf140</name>
</gene>
<protein>
    <submittedName>
        <fullName evidence="1">Uncharacterized protein</fullName>
    </submittedName>
</protein>
<organism evidence="1">
    <name type="scientific">Morchella importuna</name>
    <dbReference type="NCBI Taxonomy" id="1174673"/>
    <lineage>
        <taxon>Eukaryota</taxon>
        <taxon>Fungi</taxon>
        <taxon>Dikarya</taxon>
        <taxon>Ascomycota</taxon>
        <taxon>Pezizomycotina</taxon>
        <taxon>Pezizomycetes</taxon>
        <taxon>Pezizales</taxon>
        <taxon>Morchellaceae</taxon>
        <taxon>Morchella</taxon>
    </lineage>
</organism>
<dbReference type="AlphaFoldDB" id="A0A650AFJ1"/>
<dbReference type="GeneID" id="42906128"/>
<keyword evidence="1" id="KW-0496">Mitochondrion</keyword>
<evidence type="ECO:0000313" key="1">
    <source>
        <dbReference type="EMBL" id="QGN66684.1"/>
    </source>
</evidence>
<sequence length="140" mass="15239">MWVRGRGGGMHASLHLSLFALYECPYSPFLYGLWVKGGGGSRDIHTRGGGGRAPICSVVYLLPAGRRYTFPWMHLGQGADGWYTVKSAFMQDQYWSCMKAGGGGGAKENILYIPSLTLPPHPHSGALCGWDFGYEPKEGP</sequence>